<protein>
    <submittedName>
        <fullName evidence="1">Uncharacterized protein</fullName>
    </submittedName>
</protein>
<accession>A0A8J4RPL7</accession>
<dbReference type="EMBL" id="JRKL02000587">
    <property type="protein sequence ID" value="KAF3969964.1"/>
    <property type="molecule type" value="Genomic_DNA"/>
</dbReference>
<sequence>MTEMEDLQAPHYHPLAPLCIKVGLFLNCAMPLIYYSTDILYMLFQNQDPRDYFDSLQLKTSDDTRAGTEQLKCSLSSEEAYGSFMGSVSEIKAVGLSDPIVRPEVAVMVITSLFCANLKIITLNEIVVDFVNFHSNFGRTKSTLHDMHGNRSGDRVNKEEEEADILTAECSFLGFSALWEHGVKSYGELLFLKMQHQL</sequence>
<proteinExistence type="predicted"/>
<name>A0A8J4RPL7_9ROSI</name>
<dbReference type="AlphaFoldDB" id="A0A8J4RPL7"/>
<evidence type="ECO:0000313" key="2">
    <source>
        <dbReference type="Proteomes" id="UP000737018"/>
    </source>
</evidence>
<comment type="caution">
    <text evidence="1">The sequence shown here is derived from an EMBL/GenBank/DDBJ whole genome shotgun (WGS) entry which is preliminary data.</text>
</comment>
<dbReference type="Proteomes" id="UP000737018">
    <property type="component" value="Unassembled WGS sequence"/>
</dbReference>
<dbReference type="OrthoDB" id="1744432at2759"/>
<evidence type="ECO:0000313" key="1">
    <source>
        <dbReference type="EMBL" id="KAF3969964.1"/>
    </source>
</evidence>
<gene>
    <name evidence="1" type="ORF">CMV_006290</name>
</gene>
<organism evidence="1 2">
    <name type="scientific">Castanea mollissima</name>
    <name type="common">Chinese chestnut</name>
    <dbReference type="NCBI Taxonomy" id="60419"/>
    <lineage>
        <taxon>Eukaryota</taxon>
        <taxon>Viridiplantae</taxon>
        <taxon>Streptophyta</taxon>
        <taxon>Embryophyta</taxon>
        <taxon>Tracheophyta</taxon>
        <taxon>Spermatophyta</taxon>
        <taxon>Magnoliopsida</taxon>
        <taxon>eudicotyledons</taxon>
        <taxon>Gunneridae</taxon>
        <taxon>Pentapetalae</taxon>
        <taxon>rosids</taxon>
        <taxon>fabids</taxon>
        <taxon>Fagales</taxon>
        <taxon>Fagaceae</taxon>
        <taxon>Castanea</taxon>
    </lineage>
</organism>
<keyword evidence="2" id="KW-1185">Reference proteome</keyword>
<reference evidence="1" key="1">
    <citation type="submission" date="2020-03" db="EMBL/GenBank/DDBJ databases">
        <title>Castanea mollissima Vanexum genome sequencing.</title>
        <authorList>
            <person name="Staton M."/>
        </authorList>
    </citation>
    <scope>NUCLEOTIDE SEQUENCE</scope>
    <source>
        <tissue evidence="1">Leaf</tissue>
    </source>
</reference>